<evidence type="ECO:0000313" key="3">
    <source>
        <dbReference type="Proteomes" id="UP001597191"/>
    </source>
</evidence>
<evidence type="ECO:0000313" key="2">
    <source>
        <dbReference type="EMBL" id="MFD1410871.1"/>
    </source>
</evidence>
<dbReference type="InterPro" id="IPR000361">
    <property type="entry name" value="ATAP_core_dom"/>
</dbReference>
<dbReference type="Pfam" id="PF01521">
    <property type="entry name" value="Fe-S_biosyn"/>
    <property type="match status" value="1"/>
</dbReference>
<comment type="caution">
    <text evidence="2">The sequence shown here is derived from an EMBL/GenBank/DDBJ whole genome shotgun (WGS) entry which is preliminary data.</text>
</comment>
<dbReference type="Gene3D" id="2.60.300.12">
    <property type="entry name" value="HesB-like domain"/>
    <property type="match status" value="1"/>
</dbReference>
<protein>
    <submittedName>
        <fullName evidence="2">Iron-sulfur cluster biosynthesis family protein</fullName>
    </submittedName>
</protein>
<dbReference type="EMBL" id="JBHTOH010000026">
    <property type="protein sequence ID" value="MFD1410871.1"/>
    <property type="molecule type" value="Genomic_DNA"/>
</dbReference>
<reference evidence="3" key="1">
    <citation type="journal article" date="2019" name="Int. J. Syst. Evol. Microbiol.">
        <title>The Global Catalogue of Microorganisms (GCM) 10K type strain sequencing project: providing services to taxonomists for standard genome sequencing and annotation.</title>
        <authorList>
            <consortium name="The Broad Institute Genomics Platform"/>
            <consortium name="The Broad Institute Genome Sequencing Center for Infectious Disease"/>
            <person name="Wu L."/>
            <person name="Ma J."/>
        </authorList>
    </citation>
    <scope>NUCLEOTIDE SEQUENCE [LARGE SCALE GENOMIC DNA]</scope>
    <source>
        <strain evidence="3">CCM 8937</strain>
    </source>
</reference>
<organism evidence="2 3">
    <name type="scientific">Lapidilactobacillus gannanensis</name>
    <dbReference type="NCBI Taxonomy" id="2486002"/>
    <lineage>
        <taxon>Bacteria</taxon>
        <taxon>Bacillati</taxon>
        <taxon>Bacillota</taxon>
        <taxon>Bacilli</taxon>
        <taxon>Lactobacillales</taxon>
        <taxon>Lactobacillaceae</taxon>
        <taxon>Lapidilactobacillus</taxon>
    </lineage>
</organism>
<gene>
    <name evidence="2" type="ORF">ACFQ4R_04485</name>
</gene>
<dbReference type="Proteomes" id="UP001597191">
    <property type="component" value="Unassembled WGS sequence"/>
</dbReference>
<feature type="domain" description="Core" evidence="1">
    <location>
        <begin position="3"/>
        <end position="110"/>
    </location>
</feature>
<dbReference type="SUPFAM" id="SSF89360">
    <property type="entry name" value="HesB-like domain"/>
    <property type="match status" value="1"/>
</dbReference>
<dbReference type="InterPro" id="IPR035903">
    <property type="entry name" value="HesB-like_dom_sf"/>
</dbReference>
<accession>A0ABW4BM19</accession>
<sequence length="131" mass="14267">MPEIKLTPALIDLLRRKDLLQQTLVLLADDGGGKYSLHGGACSIGESFTIVSLLEPDPAYPIKLTNQQNVAFWTSDYDLTFCEPGLTLDYRNGSIQMKDRSRFIDGGVQLANGEKILATFNQGDASAEVGC</sequence>
<evidence type="ECO:0000259" key="1">
    <source>
        <dbReference type="Pfam" id="PF01521"/>
    </source>
</evidence>
<dbReference type="RefSeq" id="WP_125650867.1">
    <property type="nucleotide sequence ID" value="NZ_JBHTOH010000026.1"/>
</dbReference>
<keyword evidence="3" id="KW-1185">Reference proteome</keyword>
<proteinExistence type="predicted"/>
<name>A0ABW4BM19_9LACO</name>